<evidence type="ECO:0000313" key="11">
    <source>
        <dbReference type="Proteomes" id="UP000693946"/>
    </source>
</evidence>
<feature type="domain" description="C2HC/C3H-type" evidence="9">
    <location>
        <begin position="125"/>
        <end position="154"/>
    </location>
</feature>
<keyword evidence="5" id="KW-0862">Zinc</keyword>
<feature type="compositionally biased region" description="Low complexity" evidence="8">
    <location>
        <begin position="180"/>
        <end position="195"/>
    </location>
</feature>
<feature type="domain" description="C2HC/C3H-type" evidence="9">
    <location>
        <begin position="16"/>
        <end position="45"/>
    </location>
</feature>
<evidence type="ECO:0000256" key="5">
    <source>
        <dbReference type="ARBA" id="ARBA00022833"/>
    </source>
</evidence>
<evidence type="ECO:0000256" key="3">
    <source>
        <dbReference type="ARBA" id="ARBA00022737"/>
    </source>
</evidence>
<evidence type="ECO:0000256" key="2">
    <source>
        <dbReference type="ARBA" id="ARBA00022723"/>
    </source>
</evidence>
<feature type="compositionally biased region" description="Low complexity" evidence="8">
    <location>
        <begin position="211"/>
        <end position="229"/>
    </location>
</feature>
<evidence type="ECO:0000256" key="4">
    <source>
        <dbReference type="ARBA" id="ARBA00022771"/>
    </source>
</evidence>
<evidence type="ECO:0000313" key="10">
    <source>
        <dbReference type="EMBL" id="KAG7505238.1"/>
    </source>
</evidence>
<organism evidence="10 11">
    <name type="scientific">Solea senegalensis</name>
    <name type="common">Senegalese sole</name>
    <dbReference type="NCBI Taxonomy" id="28829"/>
    <lineage>
        <taxon>Eukaryota</taxon>
        <taxon>Metazoa</taxon>
        <taxon>Chordata</taxon>
        <taxon>Craniata</taxon>
        <taxon>Vertebrata</taxon>
        <taxon>Euteleostomi</taxon>
        <taxon>Actinopterygii</taxon>
        <taxon>Neopterygii</taxon>
        <taxon>Teleostei</taxon>
        <taxon>Neoteleostei</taxon>
        <taxon>Acanthomorphata</taxon>
        <taxon>Carangaria</taxon>
        <taxon>Pleuronectiformes</taxon>
        <taxon>Pleuronectoidei</taxon>
        <taxon>Soleidae</taxon>
        <taxon>Solea</taxon>
    </lineage>
</organism>
<dbReference type="PROSITE" id="PS52027">
    <property type="entry name" value="ZF_C2HC_C3H"/>
    <property type="match status" value="2"/>
</dbReference>
<keyword evidence="4 7" id="KW-0863">Zinc-finger</keyword>
<dbReference type="AlphaFoldDB" id="A0AAV6RIM6"/>
<comment type="caution">
    <text evidence="10">The sequence shown here is derived from an EMBL/GenBank/DDBJ whole genome shotgun (WGS) entry which is preliminary data.</text>
</comment>
<protein>
    <recommendedName>
        <fullName evidence="6">Zinc finger C2HC domain-containing protein 1A</fullName>
    </recommendedName>
</protein>
<reference evidence="10 11" key="1">
    <citation type="journal article" date="2021" name="Sci. Rep.">
        <title>Chromosome anchoring in Senegalese sole (Solea senegalensis) reveals sex-associated markers and genome rearrangements in flatfish.</title>
        <authorList>
            <person name="Guerrero-Cozar I."/>
            <person name="Gomez-Garrido J."/>
            <person name="Berbel C."/>
            <person name="Martinez-Blanch J.F."/>
            <person name="Alioto T."/>
            <person name="Claros M.G."/>
            <person name="Gagnaire P.A."/>
            <person name="Manchado M."/>
        </authorList>
    </citation>
    <scope>NUCLEOTIDE SEQUENCE [LARGE SCALE GENOMIC DNA]</scope>
    <source>
        <strain evidence="10">Sse05_10M</strain>
    </source>
</reference>
<dbReference type="InterPro" id="IPR049899">
    <property type="entry name" value="Znf_C2HC_C3H"/>
</dbReference>
<keyword evidence="3" id="KW-0677">Repeat</keyword>
<evidence type="ECO:0000256" key="8">
    <source>
        <dbReference type="SAM" id="MobiDB-lite"/>
    </source>
</evidence>
<feature type="region of interest" description="Disordered" evidence="8">
    <location>
        <begin position="157"/>
        <end position="259"/>
    </location>
</feature>
<dbReference type="GO" id="GO:0008270">
    <property type="term" value="F:zinc ion binding"/>
    <property type="evidence" value="ECO:0007669"/>
    <property type="project" value="UniProtKB-KW"/>
</dbReference>
<evidence type="ECO:0000256" key="7">
    <source>
        <dbReference type="PROSITE-ProRule" id="PRU01371"/>
    </source>
</evidence>
<keyword evidence="2" id="KW-0479">Metal-binding</keyword>
<evidence type="ECO:0000256" key="6">
    <source>
        <dbReference type="ARBA" id="ARBA00041098"/>
    </source>
</evidence>
<proteinExistence type="inferred from homology"/>
<gene>
    <name evidence="10" type="ORF">JOB18_026671</name>
</gene>
<dbReference type="PANTHER" id="PTHR13555:SF25">
    <property type="entry name" value="ZINC FINGER C2HC DOMAIN-CONTAINING PROTEIN 1A"/>
    <property type="match status" value="1"/>
</dbReference>
<accession>A0AAV6RIM6</accession>
<comment type="similarity">
    <text evidence="1">Belongs to the ZC2HC1 family.</text>
</comment>
<sequence length="311" mass="34185">MLQGETDSTKMNGQENTAQCNTCKRWFFLMSLNTHAKICEKLTSKKRQVFDSRKQRVKGTDIAAFSQKSKHFSATVTTEASKKTNNWRKTHEDLIATVRAARACSKAMKEGVPLPPPLPAQINPDYIQCPYCQRRFNDIAAGKHIEFCKKQALRMPNKSKIGSTKKAPSRTQYKPPAPVKVPSSPAMSSIPSTSSLQQRSGPRQPTRIPSRRVSSSGSDNSNPSGPASPLSGVETKTRSGHSGFGSVRNNHPGIGLNKKRVDNDVYQNYANGANEADNGGMKGKFCYKCGSKYPVDSAKFCCECGVKRLYV</sequence>
<dbReference type="InterPro" id="IPR026319">
    <property type="entry name" value="ZC2HC1A/B-like"/>
</dbReference>
<dbReference type="EMBL" id="JAGKHQ010000011">
    <property type="protein sequence ID" value="KAG7505238.1"/>
    <property type="molecule type" value="Genomic_DNA"/>
</dbReference>
<evidence type="ECO:0000256" key="1">
    <source>
        <dbReference type="ARBA" id="ARBA00010843"/>
    </source>
</evidence>
<dbReference type="Proteomes" id="UP000693946">
    <property type="component" value="Linkage Group LG19"/>
</dbReference>
<dbReference type="PANTHER" id="PTHR13555">
    <property type="entry name" value="C2H2 ZINC FINGER CGI-62-RELATED"/>
    <property type="match status" value="1"/>
</dbReference>
<name>A0AAV6RIM6_SOLSE</name>
<evidence type="ECO:0000259" key="9">
    <source>
        <dbReference type="PROSITE" id="PS52027"/>
    </source>
</evidence>
<keyword evidence="11" id="KW-1185">Reference proteome</keyword>